<dbReference type="InterPro" id="IPR049730">
    <property type="entry name" value="SNF2/RAD54-like_C"/>
</dbReference>
<evidence type="ECO:0000259" key="3">
    <source>
        <dbReference type="PROSITE" id="PS50966"/>
    </source>
</evidence>
<dbReference type="InterPro" id="IPR007527">
    <property type="entry name" value="Znf_SWIM"/>
</dbReference>
<dbReference type="InterPro" id="IPR027417">
    <property type="entry name" value="P-loop_NTPase"/>
</dbReference>
<dbReference type="PROSITE" id="PS50966">
    <property type="entry name" value="ZF_SWIM"/>
    <property type="match status" value="1"/>
</dbReference>
<dbReference type="Pfam" id="PF08455">
    <property type="entry name" value="SNF2_assoc"/>
    <property type="match status" value="1"/>
</dbReference>
<dbReference type="Pfam" id="PF04434">
    <property type="entry name" value="SWIM"/>
    <property type="match status" value="1"/>
</dbReference>
<dbReference type="PANTHER" id="PTHR10799">
    <property type="entry name" value="SNF2/RAD54 HELICASE FAMILY"/>
    <property type="match status" value="1"/>
</dbReference>
<gene>
    <name evidence="6" type="ordered locus">Amet_0594</name>
</gene>
<organism evidence="6 7">
    <name type="scientific">Alkaliphilus metalliredigens (strain QYMF)</name>
    <dbReference type="NCBI Taxonomy" id="293826"/>
    <lineage>
        <taxon>Bacteria</taxon>
        <taxon>Bacillati</taxon>
        <taxon>Bacillota</taxon>
        <taxon>Clostridia</taxon>
        <taxon>Peptostreptococcales</taxon>
        <taxon>Natronincolaceae</taxon>
        <taxon>Alkaliphilus</taxon>
    </lineage>
</organism>
<evidence type="ECO:0000256" key="2">
    <source>
        <dbReference type="PROSITE-ProRule" id="PRU00325"/>
    </source>
</evidence>
<dbReference type="AlphaFoldDB" id="A6TKV3"/>
<feature type="domain" description="Helicase ATP-binding" evidence="4">
    <location>
        <begin position="692"/>
        <end position="853"/>
    </location>
</feature>
<dbReference type="KEGG" id="amt:Amet_0594"/>
<keyword evidence="6" id="KW-0723">Serine/threonine-protein kinase</keyword>
<dbReference type="FunFam" id="3.40.50.300:FF:000533">
    <property type="entry name" value="Helicase, Snf2 family"/>
    <property type="match status" value="1"/>
</dbReference>
<keyword evidence="1" id="KW-0378">Hydrolase</keyword>
<reference evidence="7" key="1">
    <citation type="journal article" date="2016" name="Genome Announc.">
        <title>Complete genome sequence of Alkaliphilus metalliredigens strain QYMF, an alkaliphilic and metal-reducing bacterium isolated from borax-contaminated leachate ponds.</title>
        <authorList>
            <person name="Hwang C."/>
            <person name="Copeland A."/>
            <person name="Lucas S."/>
            <person name="Lapidus A."/>
            <person name="Barry K."/>
            <person name="Detter J.C."/>
            <person name="Glavina Del Rio T."/>
            <person name="Hammon N."/>
            <person name="Israni S."/>
            <person name="Dalin E."/>
            <person name="Tice H."/>
            <person name="Pitluck S."/>
            <person name="Chertkov O."/>
            <person name="Brettin T."/>
            <person name="Bruce D."/>
            <person name="Han C."/>
            <person name="Schmutz J."/>
            <person name="Larimer F."/>
            <person name="Land M.L."/>
            <person name="Hauser L."/>
            <person name="Kyrpides N."/>
            <person name="Mikhailova N."/>
            <person name="Ye Q."/>
            <person name="Zhou J."/>
            <person name="Richardson P."/>
            <person name="Fields M.W."/>
        </authorList>
    </citation>
    <scope>NUCLEOTIDE SEQUENCE [LARGE SCALE GENOMIC DNA]</scope>
    <source>
        <strain evidence="7">QYMF</strain>
    </source>
</reference>
<dbReference type="GO" id="GO:0005524">
    <property type="term" value="F:ATP binding"/>
    <property type="evidence" value="ECO:0007669"/>
    <property type="project" value="InterPro"/>
</dbReference>
<evidence type="ECO:0000313" key="6">
    <source>
        <dbReference type="EMBL" id="ABR46821.1"/>
    </source>
</evidence>
<dbReference type="InterPro" id="IPR014001">
    <property type="entry name" value="Helicase_ATP-bd"/>
</dbReference>
<dbReference type="GO" id="GO:0004674">
    <property type="term" value="F:protein serine/threonine kinase activity"/>
    <property type="evidence" value="ECO:0007669"/>
    <property type="project" value="UniProtKB-KW"/>
</dbReference>
<protein>
    <submittedName>
        <fullName evidence="6">Non-specific serine/threonine protein kinase</fullName>
        <ecNumber evidence="6">2.7.11.1</ecNumber>
    </submittedName>
</protein>
<keyword evidence="2" id="KW-0479">Metal-binding</keyword>
<dbReference type="Pfam" id="PF00271">
    <property type="entry name" value="Helicase_C"/>
    <property type="match status" value="1"/>
</dbReference>
<evidence type="ECO:0000313" key="7">
    <source>
        <dbReference type="Proteomes" id="UP000001572"/>
    </source>
</evidence>
<dbReference type="FunFam" id="3.40.50.10810:FF:000054">
    <property type="entry name" value="Helicase, Snf2 family"/>
    <property type="match status" value="1"/>
</dbReference>
<dbReference type="PROSITE" id="PS51192">
    <property type="entry name" value="HELICASE_ATP_BIND_1"/>
    <property type="match status" value="1"/>
</dbReference>
<dbReference type="Gene3D" id="3.40.50.300">
    <property type="entry name" value="P-loop containing nucleotide triphosphate hydrolases"/>
    <property type="match status" value="1"/>
</dbReference>
<keyword evidence="2" id="KW-0863">Zinc-finger</keyword>
<dbReference type="InterPro" id="IPR038718">
    <property type="entry name" value="SNF2-like_sf"/>
</dbReference>
<dbReference type="InterPro" id="IPR000330">
    <property type="entry name" value="SNF2_N"/>
</dbReference>
<dbReference type="STRING" id="293826.Amet_0594"/>
<evidence type="ECO:0000259" key="4">
    <source>
        <dbReference type="PROSITE" id="PS51192"/>
    </source>
</evidence>
<evidence type="ECO:0000259" key="5">
    <source>
        <dbReference type="PROSITE" id="PS51194"/>
    </source>
</evidence>
<accession>A6TKV3</accession>
<feature type="domain" description="Helicase C-terminal" evidence="5">
    <location>
        <begin position="978"/>
        <end position="1132"/>
    </location>
</feature>
<dbReference type="InterPro" id="IPR001650">
    <property type="entry name" value="Helicase_C-like"/>
</dbReference>
<dbReference type="Gene3D" id="3.40.50.10810">
    <property type="entry name" value="Tandem AAA-ATPase domain"/>
    <property type="match status" value="1"/>
</dbReference>
<dbReference type="EMBL" id="CP000724">
    <property type="protein sequence ID" value="ABR46821.1"/>
    <property type="molecule type" value="Genomic_DNA"/>
</dbReference>
<dbReference type="HOGENOM" id="CLU_000315_21_1_9"/>
<sequence length="1141" mass="132971">MGIMKGIKGNFKFFDLDGLIIVSKLRLMIYYSDKEKIGFILLVYLTKIKSSNNHSVREMRESMLRINRELLEDIVSHPNAYYNGVEYHKKNRVVDLKFRRDKKHFIAKVKGSNHYDIEVNFNQQGEMGEATCTCPAYDRFWGYCKHIVAVLLSIKEIDERGGLYKKNGNQQIDSILEYFHNQQLNERISVKLQIYYEVERHSMDETVESYLTLKVGEERMYVVRNIKEFIENVYNVKPQYFGKQFTFEPEIHGFGEGDQRVLDLIYEIHENETLSDSSFLGKSGNTLFDGKRVQLGDQALKRFLNLIREEKLQTEDRVKVCILDREPQNILVYEGDLPVDFQLEKQGEETILKLNYQGDVIRLVADGEYFLTHHGICRVTEQQRSGFMPFYRTMVVNQTNKLVIPKEKEEQFISEIYPIMKAVGKVEISPELSKTIYSPPLKAEVYFDQVDQLVKAEIRWVYGNMTLRPFEESKKEAGQILLRDIKKEEEIIGFFERNQFKIKNKQIYLEEEAAIFQLIYKELDKLQKISEVYYSETFKGMELKSAASFRGGIQLNREEDLLEFQFDIDGIEDHELTDLMESLRKKKKYYRLKDGSFIPLEEERLIAIDELMKQLDLSGENIHGKVIEIPKFKGIFVDEFLKQRDLGFVKKNKAYRQFIEDIKEFEEVEYDEPQELKEILRNYQRLGFRWLKSLTRYGLGGILADDMGLGKTLQILTYLVDEKEKRGQGTALIVSPTSLVYNWIAEVEKFTPELRIKAIVGSKNEREEIMKEIDEYDIIITSYPLIRRDAELYETRSFRCCILDEAQHIKNPVSQNAKAVKAIRATHRFALTGTPIENSLTELWSIFDFVMPGYLLSHHKFKGRFEKPIVKDRDSEALASLGKLIRPFVLRRMKRDVLQELPEKIESKMVAELTEDQKKLYLAYLKQIKGQIQEEIEQNGFERSQMKILAGLTRLRQICCHPSLFVENYEGGSGKLDLLEEVVAASLEAGHRILLFSQFTSMLKMIREKLDQQGIEYAYLDGSTPMEARGEIVKEFNEGKGSIFLISLKAGGTGLNLTGADTVIHFDPWWNPAVEDQATDRAYRIGQKNKVHVMKFIAQGTIEEKIFKLQERKKEMINAVIQPGETFLAKMNSQELMELLK</sequence>
<dbReference type="SMART" id="SM00487">
    <property type="entry name" value="DEXDc"/>
    <property type="match status" value="1"/>
</dbReference>
<dbReference type="SMART" id="SM00490">
    <property type="entry name" value="HELICc"/>
    <property type="match status" value="1"/>
</dbReference>
<dbReference type="EC" id="2.7.11.1" evidence="6"/>
<evidence type="ECO:0000256" key="1">
    <source>
        <dbReference type="ARBA" id="ARBA00022801"/>
    </source>
</evidence>
<keyword evidence="6" id="KW-0418">Kinase</keyword>
<dbReference type="PROSITE" id="PS51194">
    <property type="entry name" value="HELICASE_CTER"/>
    <property type="match status" value="1"/>
</dbReference>
<dbReference type="CDD" id="cd18793">
    <property type="entry name" value="SF2_C_SNF"/>
    <property type="match status" value="1"/>
</dbReference>
<dbReference type="Pfam" id="PF00176">
    <property type="entry name" value="SNF2-rel_dom"/>
    <property type="match status" value="1"/>
</dbReference>
<dbReference type="Proteomes" id="UP000001572">
    <property type="component" value="Chromosome"/>
</dbReference>
<dbReference type="eggNOG" id="COG4715">
    <property type="taxonomic scope" value="Bacteria"/>
</dbReference>
<feature type="domain" description="SWIM-type" evidence="3">
    <location>
        <begin position="117"/>
        <end position="155"/>
    </location>
</feature>
<dbReference type="CDD" id="cd18012">
    <property type="entry name" value="DEXQc_arch_SWI2_SNF2"/>
    <property type="match status" value="1"/>
</dbReference>
<keyword evidence="6" id="KW-0808">Transferase</keyword>
<dbReference type="InterPro" id="IPR013663">
    <property type="entry name" value="Helicase_SWF/SNF/SWI_bac"/>
</dbReference>
<proteinExistence type="predicted"/>
<dbReference type="SUPFAM" id="SSF52540">
    <property type="entry name" value="P-loop containing nucleoside triphosphate hydrolases"/>
    <property type="match status" value="2"/>
</dbReference>
<dbReference type="eggNOG" id="COG0553">
    <property type="taxonomic scope" value="Bacteria"/>
</dbReference>
<keyword evidence="7" id="KW-1185">Reference proteome</keyword>
<dbReference type="GO" id="GO:0016787">
    <property type="term" value="F:hydrolase activity"/>
    <property type="evidence" value="ECO:0007669"/>
    <property type="project" value="UniProtKB-KW"/>
</dbReference>
<name>A6TKV3_ALKMQ</name>
<keyword evidence="2" id="KW-0862">Zinc</keyword>
<dbReference type="GO" id="GO:0008270">
    <property type="term" value="F:zinc ion binding"/>
    <property type="evidence" value="ECO:0007669"/>
    <property type="project" value="UniProtKB-KW"/>
</dbReference>